<name>A0A7Y8VQH6_9FIRM</name>
<proteinExistence type="inferred from homology"/>
<keyword evidence="5" id="KW-0812">Transmembrane</keyword>
<dbReference type="Proteomes" id="UP000526307">
    <property type="component" value="Unassembled WGS sequence"/>
</dbReference>
<dbReference type="GO" id="GO:0006508">
    <property type="term" value="P:proteolysis"/>
    <property type="evidence" value="ECO:0007669"/>
    <property type="project" value="UniProtKB-KW"/>
</dbReference>
<dbReference type="SMART" id="SM00228">
    <property type="entry name" value="PDZ"/>
    <property type="match status" value="1"/>
</dbReference>
<dbReference type="InterPro" id="IPR043504">
    <property type="entry name" value="Peptidase_S1_PA_chymotrypsin"/>
</dbReference>
<dbReference type="InterPro" id="IPR001478">
    <property type="entry name" value="PDZ"/>
</dbReference>
<evidence type="ECO:0000256" key="2">
    <source>
        <dbReference type="ARBA" id="ARBA00022670"/>
    </source>
</evidence>
<keyword evidence="2" id="KW-0645">Protease</keyword>
<gene>
    <name evidence="7" type="ORF">HW270_01420</name>
</gene>
<evidence type="ECO:0000256" key="3">
    <source>
        <dbReference type="ARBA" id="ARBA00022801"/>
    </source>
</evidence>
<dbReference type="PANTHER" id="PTHR43343:SF3">
    <property type="entry name" value="PROTEASE DO-LIKE 8, CHLOROPLASTIC"/>
    <property type="match status" value="1"/>
</dbReference>
<dbReference type="InterPro" id="IPR001940">
    <property type="entry name" value="Peptidase_S1C"/>
</dbReference>
<feature type="compositionally biased region" description="Polar residues" evidence="4">
    <location>
        <begin position="1"/>
        <end position="17"/>
    </location>
</feature>
<dbReference type="GO" id="GO:0004252">
    <property type="term" value="F:serine-type endopeptidase activity"/>
    <property type="evidence" value="ECO:0007669"/>
    <property type="project" value="InterPro"/>
</dbReference>
<dbReference type="Gene3D" id="2.40.10.10">
    <property type="entry name" value="Trypsin-like serine proteases"/>
    <property type="match status" value="2"/>
</dbReference>
<dbReference type="PRINTS" id="PR00834">
    <property type="entry name" value="PROTEASES2C"/>
</dbReference>
<keyword evidence="5" id="KW-0472">Membrane</keyword>
<comment type="similarity">
    <text evidence="1">Belongs to the peptidase S1C family.</text>
</comment>
<sequence length="580" mass="60693">MNEMDQNTPRENSNTLPRESDPTTESPMKEPQQEYWQDYDSVYDVANTRLPEESEVKKEWGSYAPDDATNFMSRDDSSDGDTYSAAHETAFDGQKSGAAEYSETAAPEPNFVLVDENSGLPAMSRHRRYSQPDTGVNADATAANNSGDAMYTRMHSAGGEPPEPDYGNYTGAESEPYHEKHAAKEQGVYHSWNGFQASASGTTNGTSAANAGAYPGFAPGQSTGNGANAHSYVTKRFFVLILIVAMVLTAALSSTIALYFANRGPSYKNLSSSSLQSATGSKLTIGEIANKNADSVVEINTTVGSTGQGAGSGVIVKENGYIVTNYHVIDGATTIAVRLHNGKSYSANVVGYDAQTDIAVLKINASGLNAVTLGRSSKLAVGSLGVVIGNPLGKLGGTVTSGIISSKDRKIELEGRTRTLIQTDASINEGNSGGALFNGSGELVGIVVAKGSGAGVEGLGFAIPIDSIASSIDDIIEHGTVKGKPMAGISIYDAPVENKEIGKSSKAVIIAEVKGQNAKDAGLKKGDQVVSINNDNVSTSEELISAIQGHRIGDTVKLGIIRDGNKLSVSLKLQSSVDIK</sequence>
<dbReference type="EMBL" id="JABXYR010000001">
    <property type="protein sequence ID" value="NWO22753.1"/>
    <property type="molecule type" value="Genomic_DNA"/>
</dbReference>
<feature type="domain" description="PDZ" evidence="6">
    <location>
        <begin position="457"/>
        <end position="564"/>
    </location>
</feature>
<dbReference type="Pfam" id="PF13180">
    <property type="entry name" value="PDZ_2"/>
    <property type="match status" value="1"/>
</dbReference>
<keyword evidence="8" id="KW-1185">Reference proteome</keyword>
<comment type="caution">
    <text evidence="7">The sequence shown here is derived from an EMBL/GenBank/DDBJ whole genome shotgun (WGS) entry which is preliminary data.</text>
</comment>
<dbReference type="SUPFAM" id="SSF50156">
    <property type="entry name" value="PDZ domain-like"/>
    <property type="match status" value="1"/>
</dbReference>
<feature type="compositionally biased region" description="Basic and acidic residues" evidence="4">
    <location>
        <begin position="50"/>
        <end position="60"/>
    </location>
</feature>
<dbReference type="InterPro" id="IPR051201">
    <property type="entry name" value="Chloro_Bact_Ser_Proteases"/>
</dbReference>
<dbReference type="AlphaFoldDB" id="A0A7Y8VQH6"/>
<protein>
    <submittedName>
        <fullName evidence="7">Trypsin-like peptidase domain-containing protein</fullName>
    </submittedName>
</protein>
<dbReference type="Gene3D" id="2.30.42.10">
    <property type="match status" value="1"/>
</dbReference>
<evidence type="ECO:0000313" key="7">
    <source>
        <dbReference type="EMBL" id="NWO22753.1"/>
    </source>
</evidence>
<dbReference type="Pfam" id="PF13365">
    <property type="entry name" value="Trypsin_2"/>
    <property type="match status" value="1"/>
</dbReference>
<dbReference type="SUPFAM" id="SSF50494">
    <property type="entry name" value="Trypsin-like serine proteases"/>
    <property type="match status" value="1"/>
</dbReference>
<feature type="transmembrane region" description="Helical" evidence="5">
    <location>
        <begin position="237"/>
        <end position="261"/>
    </location>
</feature>
<keyword evidence="5" id="KW-1133">Transmembrane helix</keyword>
<evidence type="ECO:0000313" key="8">
    <source>
        <dbReference type="Proteomes" id="UP000526307"/>
    </source>
</evidence>
<keyword evidence="3" id="KW-0378">Hydrolase</keyword>
<evidence type="ECO:0000256" key="5">
    <source>
        <dbReference type="SAM" id="Phobius"/>
    </source>
</evidence>
<accession>A0A7Y8VQH6</accession>
<dbReference type="InterPro" id="IPR036034">
    <property type="entry name" value="PDZ_sf"/>
</dbReference>
<evidence type="ECO:0000259" key="6">
    <source>
        <dbReference type="SMART" id="SM00228"/>
    </source>
</evidence>
<evidence type="ECO:0000256" key="1">
    <source>
        <dbReference type="ARBA" id="ARBA00010541"/>
    </source>
</evidence>
<dbReference type="InterPro" id="IPR009003">
    <property type="entry name" value="Peptidase_S1_PA"/>
</dbReference>
<organism evidence="7 8">
    <name type="scientific">Mogibacterium timidum</name>
    <dbReference type="NCBI Taxonomy" id="35519"/>
    <lineage>
        <taxon>Bacteria</taxon>
        <taxon>Bacillati</taxon>
        <taxon>Bacillota</taxon>
        <taxon>Clostridia</taxon>
        <taxon>Peptostreptococcales</taxon>
        <taxon>Anaerovoracaceae</taxon>
        <taxon>Mogibacterium</taxon>
    </lineage>
</organism>
<reference evidence="7 8" key="1">
    <citation type="submission" date="2020-06" db="EMBL/GenBank/DDBJ databases">
        <title>Mogibacterium timidum strain W9173 genomic sequence.</title>
        <authorList>
            <person name="Wade W.G."/>
            <person name="Johnston C.D."/>
            <person name="Chen T."/>
            <person name="Dewhirst F.E."/>
        </authorList>
    </citation>
    <scope>NUCLEOTIDE SEQUENCE [LARGE SCALE GENOMIC DNA]</scope>
    <source>
        <strain evidence="7 8">W9173</strain>
    </source>
</reference>
<dbReference type="RefSeq" id="WP_178978130.1">
    <property type="nucleotide sequence ID" value="NZ_JABXYR010000001.1"/>
</dbReference>
<dbReference type="PANTHER" id="PTHR43343">
    <property type="entry name" value="PEPTIDASE S12"/>
    <property type="match status" value="1"/>
</dbReference>
<evidence type="ECO:0000256" key="4">
    <source>
        <dbReference type="SAM" id="MobiDB-lite"/>
    </source>
</evidence>
<feature type="region of interest" description="Disordered" evidence="4">
    <location>
        <begin position="1"/>
        <end position="89"/>
    </location>
</feature>